<evidence type="ECO:0000313" key="2">
    <source>
        <dbReference type="EnsemblProtists" id="PYU1_T012243"/>
    </source>
</evidence>
<feature type="compositionally biased region" description="Polar residues" evidence="1">
    <location>
        <begin position="21"/>
        <end position="32"/>
    </location>
</feature>
<reference evidence="2" key="3">
    <citation type="submission" date="2015-02" db="UniProtKB">
        <authorList>
            <consortium name="EnsemblProtists"/>
        </authorList>
    </citation>
    <scope>IDENTIFICATION</scope>
    <source>
        <strain evidence="2">DAOM BR144</strain>
    </source>
</reference>
<protein>
    <submittedName>
        <fullName evidence="2">Uncharacterized protein</fullName>
    </submittedName>
</protein>
<dbReference type="Proteomes" id="UP000019132">
    <property type="component" value="Unassembled WGS sequence"/>
</dbReference>
<accession>K3X4U4</accession>
<dbReference type="HOGENOM" id="CLU_1986046_0_0_1"/>
<reference evidence="3" key="1">
    <citation type="journal article" date="2010" name="Genome Biol.">
        <title>Genome sequence of the necrotrophic plant pathogen Pythium ultimum reveals original pathogenicity mechanisms and effector repertoire.</title>
        <authorList>
            <person name="Levesque C.A."/>
            <person name="Brouwer H."/>
            <person name="Cano L."/>
            <person name="Hamilton J.P."/>
            <person name="Holt C."/>
            <person name="Huitema E."/>
            <person name="Raffaele S."/>
            <person name="Robideau G.P."/>
            <person name="Thines M."/>
            <person name="Win J."/>
            <person name="Zerillo M.M."/>
            <person name="Beakes G.W."/>
            <person name="Boore J.L."/>
            <person name="Busam D."/>
            <person name="Dumas B."/>
            <person name="Ferriera S."/>
            <person name="Fuerstenberg S.I."/>
            <person name="Gachon C.M."/>
            <person name="Gaulin E."/>
            <person name="Govers F."/>
            <person name="Grenville-Briggs L."/>
            <person name="Horner N."/>
            <person name="Hostetler J."/>
            <person name="Jiang R.H."/>
            <person name="Johnson J."/>
            <person name="Krajaejun T."/>
            <person name="Lin H."/>
            <person name="Meijer H.J."/>
            <person name="Moore B."/>
            <person name="Morris P."/>
            <person name="Phuntmart V."/>
            <person name="Puiu D."/>
            <person name="Shetty J."/>
            <person name="Stajich J.E."/>
            <person name="Tripathy S."/>
            <person name="Wawra S."/>
            <person name="van West P."/>
            <person name="Whitty B.R."/>
            <person name="Coutinho P.M."/>
            <person name="Henrissat B."/>
            <person name="Martin F."/>
            <person name="Thomas P.D."/>
            <person name="Tyler B.M."/>
            <person name="De Vries R.P."/>
            <person name="Kamoun S."/>
            <person name="Yandell M."/>
            <person name="Tisserat N."/>
            <person name="Buell C.R."/>
        </authorList>
    </citation>
    <scope>NUCLEOTIDE SEQUENCE</scope>
    <source>
        <strain evidence="3">DAOM:BR144</strain>
    </source>
</reference>
<dbReference type="EMBL" id="GL376601">
    <property type="status" value="NOT_ANNOTATED_CDS"/>
    <property type="molecule type" value="Genomic_DNA"/>
</dbReference>
<dbReference type="AlphaFoldDB" id="K3X4U4"/>
<organism evidence="2 3">
    <name type="scientific">Globisporangium ultimum (strain ATCC 200006 / CBS 805.95 / DAOM BR144)</name>
    <name type="common">Pythium ultimum</name>
    <dbReference type="NCBI Taxonomy" id="431595"/>
    <lineage>
        <taxon>Eukaryota</taxon>
        <taxon>Sar</taxon>
        <taxon>Stramenopiles</taxon>
        <taxon>Oomycota</taxon>
        <taxon>Peronosporomycetes</taxon>
        <taxon>Pythiales</taxon>
        <taxon>Pythiaceae</taxon>
        <taxon>Globisporangium</taxon>
    </lineage>
</organism>
<evidence type="ECO:0000256" key="1">
    <source>
        <dbReference type="SAM" id="MobiDB-lite"/>
    </source>
</evidence>
<dbReference type="InParanoid" id="K3X4U4"/>
<feature type="region of interest" description="Disordered" evidence="1">
    <location>
        <begin position="21"/>
        <end position="55"/>
    </location>
</feature>
<dbReference type="EnsemblProtists" id="PYU1_T012243">
    <property type="protein sequence ID" value="PYU1_T012243"/>
    <property type="gene ID" value="PYU1_G012217"/>
</dbReference>
<reference evidence="3" key="2">
    <citation type="submission" date="2010-04" db="EMBL/GenBank/DDBJ databases">
        <authorList>
            <person name="Buell R."/>
            <person name="Hamilton J."/>
            <person name="Hostetler J."/>
        </authorList>
    </citation>
    <scope>NUCLEOTIDE SEQUENCE [LARGE SCALE GENOMIC DNA]</scope>
    <source>
        <strain evidence="3">DAOM:BR144</strain>
    </source>
</reference>
<sequence>MMQNPRPRFILNAEFASPATAASSHVNSSQLQPLPARSSGGCQLRLRPKTSTEHGRFFRQRQKAYEDGLEAQVQQLRRTAAHLSVARSVYAQSALLTRTSPGGSLEQIGREIYNVYRYGLESISAP</sequence>
<dbReference type="VEuPathDB" id="FungiDB:PYU1_G012217"/>
<name>K3X4U4_GLOUD</name>
<evidence type="ECO:0000313" key="3">
    <source>
        <dbReference type="Proteomes" id="UP000019132"/>
    </source>
</evidence>
<dbReference type="CDD" id="cd14686">
    <property type="entry name" value="bZIP"/>
    <property type="match status" value="1"/>
</dbReference>
<keyword evidence="3" id="KW-1185">Reference proteome</keyword>
<proteinExistence type="predicted"/>